<reference evidence="3" key="1">
    <citation type="submission" date="2022-07" db="EMBL/GenBank/DDBJ databases">
        <title>Genome Sequence of Agrocybe chaxingu.</title>
        <authorList>
            <person name="Buettner E."/>
        </authorList>
    </citation>
    <scope>NUCLEOTIDE SEQUENCE</scope>
    <source>
        <strain evidence="3">MP-N11</strain>
    </source>
</reference>
<evidence type="ECO:0000313" key="4">
    <source>
        <dbReference type="Proteomes" id="UP001148786"/>
    </source>
</evidence>
<proteinExistence type="predicted"/>
<organism evidence="3 4">
    <name type="scientific">Agrocybe chaxingu</name>
    <dbReference type="NCBI Taxonomy" id="84603"/>
    <lineage>
        <taxon>Eukaryota</taxon>
        <taxon>Fungi</taxon>
        <taxon>Dikarya</taxon>
        <taxon>Basidiomycota</taxon>
        <taxon>Agaricomycotina</taxon>
        <taxon>Agaricomycetes</taxon>
        <taxon>Agaricomycetidae</taxon>
        <taxon>Agaricales</taxon>
        <taxon>Agaricineae</taxon>
        <taxon>Strophariaceae</taxon>
        <taxon>Agrocybe</taxon>
    </lineage>
</organism>
<comment type="caution">
    <text evidence="3">The sequence shown here is derived from an EMBL/GenBank/DDBJ whole genome shotgun (WGS) entry which is preliminary data.</text>
</comment>
<dbReference type="PANTHER" id="PTHR38248:SF2">
    <property type="entry name" value="FUNK1 11"/>
    <property type="match status" value="1"/>
</dbReference>
<dbReference type="SUPFAM" id="SSF56112">
    <property type="entry name" value="Protein kinase-like (PK-like)"/>
    <property type="match status" value="1"/>
</dbReference>
<evidence type="ECO:0000259" key="2">
    <source>
        <dbReference type="Pfam" id="PF17667"/>
    </source>
</evidence>
<dbReference type="InterPro" id="IPR008266">
    <property type="entry name" value="Tyr_kinase_AS"/>
</dbReference>
<feature type="domain" description="Fungal-type protein kinase" evidence="2">
    <location>
        <begin position="163"/>
        <end position="328"/>
    </location>
</feature>
<gene>
    <name evidence="3" type="ORF">NLJ89_g1935</name>
</gene>
<dbReference type="AlphaFoldDB" id="A0A9W8TCK7"/>
<evidence type="ECO:0000313" key="3">
    <source>
        <dbReference type="EMBL" id="KAJ3515155.1"/>
    </source>
</evidence>
<dbReference type="OrthoDB" id="5584477at2759"/>
<evidence type="ECO:0000256" key="1">
    <source>
        <dbReference type="SAM" id="MobiDB-lite"/>
    </source>
</evidence>
<keyword evidence="4" id="KW-1185">Reference proteome</keyword>
<dbReference type="Proteomes" id="UP001148786">
    <property type="component" value="Unassembled WGS sequence"/>
</dbReference>
<dbReference type="EMBL" id="JANKHO010000109">
    <property type="protein sequence ID" value="KAJ3515155.1"/>
    <property type="molecule type" value="Genomic_DNA"/>
</dbReference>
<dbReference type="Pfam" id="PF17667">
    <property type="entry name" value="Pkinase_fungal"/>
    <property type="match status" value="2"/>
</dbReference>
<accession>A0A9W8TCK7</accession>
<dbReference type="GO" id="GO:0004672">
    <property type="term" value="F:protein kinase activity"/>
    <property type="evidence" value="ECO:0007669"/>
    <property type="project" value="InterPro"/>
</dbReference>
<feature type="compositionally biased region" description="Basic and acidic residues" evidence="1">
    <location>
        <begin position="668"/>
        <end position="689"/>
    </location>
</feature>
<sequence length="707" mass="80642">MAPNPDSWGLTDTQNVDDNFFTRVVKKRVRDSGFSSSFITNFVRTSDLYDRDANRWSQLDATPATIPDLCASFHKIFRNVIKTFGIDKRDVINCTPSANMPSVGSCRRSGVTTPIFYPRLFIFGSGSNFNGENVKPKPVADYIYCASPCEVITEANFSDEVVSHAGAYSAECFAQQGNRRYVYSLVMTESRALLLQFDRNGALRSKDVDIHKEPQDFLYLILLVCSPDCSILGFDTTVYWKGNKRCIKTLSEENKYIEYEIMDKQYCPFAFGKNFGGRGTACWLVRDSSGRRRVIKDAWHRRTRRAENEMLESVKGIKGVCQMIASEKEKLTISGLRGMRNKPLPEGLEDKVFRRLILEAHGKPIWQFRNRKQFLGAFRDAVAGHQNLWDNGILHRDVSINNILISGDDATEGSRGTLIDLDLAVPFGPDVSLPDFDVRMGTRAYQSILLMMSAEEKNEWPRAWQIIPHDYLDDLESFFWVFCRICMGYNQHGARVKCPTVEKWEDDSLEMRLCHKKNFFGHELRLSRHDEVIHNFGPLFQKLFDALRDLIIELITWKTLHRKAGTMPTSYDDIKAIAKVHYARFLELLDAALMDLAKEDGEEKENVPPPTTAVRVVKPSPARSHVVPVPLQKPGQVASGKRKRQQRDQDESDTDVVPLRKKLQTRLETARLAEEKEKSKPQTRSRTEGIKLMAKKFGRGLVESKGP</sequence>
<protein>
    <recommendedName>
        <fullName evidence="2">Fungal-type protein kinase domain-containing protein</fullName>
    </recommendedName>
</protein>
<feature type="region of interest" description="Disordered" evidence="1">
    <location>
        <begin position="600"/>
        <end position="707"/>
    </location>
</feature>
<dbReference type="InterPro" id="IPR040976">
    <property type="entry name" value="Pkinase_fungal"/>
</dbReference>
<dbReference type="PROSITE" id="PS00109">
    <property type="entry name" value="PROTEIN_KINASE_TYR"/>
    <property type="match status" value="1"/>
</dbReference>
<feature type="domain" description="Fungal-type protein kinase" evidence="2">
    <location>
        <begin position="348"/>
        <end position="486"/>
    </location>
</feature>
<dbReference type="InterPro" id="IPR011009">
    <property type="entry name" value="Kinase-like_dom_sf"/>
</dbReference>
<dbReference type="Gene3D" id="1.10.510.10">
    <property type="entry name" value="Transferase(Phosphotransferase) domain 1"/>
    <property type="match status" value="1"/>
</dbReference>
<name>A0A9W8TCK7_9AGAR</name>
<dbReference type="PANTHER" id="PTHR38248">
    <property type="entry name" value="FUNK1 6"/>
    <property type="match status" value="1"/>
</dbReference>